<dbReference type="AlphaFoldDB" id="A0A7J6VML3"/>
<name>A0A7J6VML3_THATH</name>
<accession>A0A7J6VML3</accession>
<proteinExistence type="predicted"/>
<keyword evidence="2" id="KW-1185">Reference proteome</keyword>
<dbReference type="OrthoDB" id="1733191at2759"/>
<evidence type="ECO:0000313" key="2">
    <source>
        <dbReference type="Proteomes" id="UP000554482"/>
    </source>
</evidence>
<dbReference type="Proteomes" id="UP000554482">
    <property type="component" value="Unassembled WGS sequence"/>
</dbReference>
<dbReference type="EMBL" id="JABWDY010029967">
    <property type="protein sequence ID" value="KAF5186001.1"/>
    <property type="molecule type" value="Genomic_DNA"/>
</dbReference>
<comment type="caution">
    <text evidence="1">The sequence shown here is derived from an EMBL/GenBank/DDBJ whole genome shotgun (WGS) entry which is preliminary data.</text>
</comment>
<reference evidence="1 2" key="1">
    <citation type="submission" date="2020-06" db="EMBL/GenBank/DDBJ databases">
        <title>Transcriptomic and genomic resources for Thalictrum thalictroides and T. hernandezii: Facilitating candidate gene discovery in an emerging model plant lineage.</title>
        <authorList>
            <person name="Arias T."/>
            <person name="Riano-Pachon D.M."/>
            <person name="Di Stilio V.S."/>
        </authorList>
    </citation>
    <scope>NUCLEOTIDE SEQUENCE [LARGE SCALE GENOMIC DNA]</scope>
    <source>
        <strain evidence="2">cv. WT478/WT964</strain>
        <tissue evidence="1">Leaves</tissue>
    </source>
</reference>
<sequence>MIISLRSIHSGTDHQEKITFGGNHPCFDPEKDLVLPAWKQPDPGSLRLKLWSRPRKERTKFFYFNENLGPAYEKGRPAAALKSEFFTTKPLACDPSTLSANISS</sequence>
<evidence type="ECO:0000313" key="1">
    <source>
        <dbReference type="EMBL" id="KAF5186001.1"/>
    </source>
</evidence>
<protein>
    <submittedName>
        <fullName evidence="1">Exostosin family protein</fullName>
    </submittedName>
</protein>
<gene>
    <name evidence="1" type="ORF">FRX31_024412</name>
</gene>
<organism evidence="1 2">
    <name type="scientific">Thalictrum thalictroides</name>
    <name type="common">Rue-anemone</name>
    <name type="synonym">Anemone thalictroides</name>
    <dbReference type="NCBI Taxonomy" id="46969"/>
    <lineage>
        <taxon>Eukaryota</taxon>
        <taxon>Viridiplantae</taxon>
        <taxon>Streptophyta</taxon>
        <taxon>Embryophyta</taxon>
        <taxon>Tracheophyta</taxon>
        <taxon>Spermatophyta</taxon>
        <taxon>Magnoliopsida</taxon>
        <taxon>Ranunculales</taxon>
        <taxon>Ranunculaceae</taxon>
        <taxon>Thalictroideae</taxon>
        <taxon>Thalictrum</taxon>
    </lineage>
</organism>